<sequence>MSPSLDQPAQWLESYATDRHDWQQTTNNDRVIFHRRIGVVESLFNTDGTDFEGRADLTMHLHVKMRTLLESEALKARILLALGVMRQKHILLSARVARAVDILPPGQYPFAPEDRFYVFEPCKDPETMLIEAKKHVVFVEDYYLEAEPDEFFIHTLNSSRCIDEAHALSRLYVMPIKSGADGLHQVHFMFVAGHEIVDGLTSMRWMSSFIDLLNLSAEGLSSEADRLCTSSPIDRLPPAQESLYPPMKGSPARQRWSWLLTRILRHARNPPPASFQNPLRRRTRLPQAVPLDPKFASVLDYTRTPPLNTFSLRAVLGPVSTRRLSRVCRRARISIGSGCFALVAMVMMLFEERRNSHIPPQERLPFVGSFPVNPRPFLSGKPTTGREDSLMLAFSDGITLPFLSSDLDLEGRLRLLGKQAHRQLRRYQKRPRTVKEEIHLGSRSPSQFLPLLYLSTMEYLERKSQTARKRDWNIQGAYPASTGSSLATCGVSSVGARGSIIASGKYDTSGKLLRPGRGARERDRDVVVADFCNLHTTVRARDGEFLVGVAGDGDYLMFGVSYDGCAIDPDLASEWKLVMESILEDQDPGKRITKVPYSPSHKL</sequence>
<keyword evidence="2" id="KW-1185">Reference proteome</keyword>
<dbReference type="VEuPathDB" id="FungiDB:Z519_05251"/>
<dbReference type="PANTHER" id="PTHR28037">
    <property type="entry name" value="ALCOHOL O-ACETYLTRANSFERASE 1-RELATED"/>
    <property type="match status" value="1"/>
</dbReference>
<evidence type="ECO:0000313" key="1">
    <source>
        <dbReference type="EMBL" id="KIW93936.1"/>
    </source>
</evidence>
<dbReference type="Proteomes" id="UP000053789">
    <property type="component" value="Unassembled WGS sequence"/>
</dbReference>
<evidence type="ECO:0008006" key="3">
    <source>
        <dbReference type="Google" id="ProtNLM"/>
    </source>
</evidence>
<dbReference type="InterPro" id="IPR052058">
    <property type="entry name" value="Alcohol_O-acetyltransferase"/>
</dbReference>
<dbReference type="Gene3D" id="3.30.559.10">
    <property type="entry name" value="Chloramphenicol acetyltransferase-like domain"/>
    <property type="match status" value="1"/>
</dbReference>
<dbReference type="InterPro" id="IPR023213">
    <property type="entry name" value="CAT-like_dom_sf"/>
</dbReference>
<dbReference type="EMBL" id="KN846986">
    <property type="protein sequence ID" value="KIW93936.1"/>
    <property type="molecule type" value="Genomic_DNA"/>
</dbReference>
<organism evidence="1 2">
    <name type="scientific">Cladophialophora bantiana (strain ATCC 10958 / CBS 173.52 / CDC B-1940 / NIH 8579)</name>
    <name type="common">Xylohypha bantiana</name>
    <dbReference type="NCBI Taxonomy" id="1442370"/>
    <lineage>
        <taxon>Eukaryota</taxon>
        <taxon>Fungi</taxon>
        <taxon>Dikarya</taxon>
        <taxon>Ascomycota</taxon>
        <taxon>Pezizomycotina</taxon>
        <taxon>Eurotiomycetes</taxon>
        <taxon>Chaetothyriomycetidae</taxon>
        <taxon>Chaetothyriales</taxon>
        <taxon>Herpotrichiellaceae</taxon>
        <taxon>Cladophialophora</taxon>
    </lineage>
</organism>
<reference evidence="1" key="1">
    <citation type="submission" date="2015-01" db="EMBL/GenBank/DDBJ databases">
        <title>The Genome Sequence of Cladophialophora bantiana CBS 173.52.</title>
        <authorList>
            <consortium name="The Broad Institute Genomics Platform"/>
            <person name="Cuomo C."/>
            <person name="de Hoog S."/>
            <person name="Gorbushina A."/>
            <person name="Stielow B."/>
            <person name="Teixiera M."/>
            <person name="Abouelleil A."/>
            <person name="Chapman S.B."/>
            <person name="Priest M."/>
            <person name="Young S.K."/>
            <person name="Wortman J."/>
            <person name="Nusbaum C."/>
            <person name="Birren B."/>
        </authorList>
    </citation>
    <scope>NUCLEOTIDE SEQUENCE [LARGE SCALE GENOMIC DNA]</scope>
    <source>
        <strain evidence="1">CBS 173.52</strain>
    </source>
</reference>
<accession>A0A0D2EVT4</accession>
<dbReference type="HOGENOM" id="CLU_475046_0_0_1"/>
<protein>
    <recommendedName>
        <fullName evidence="3">Condensation domain-containing protein</fullName>
    </recommendedName>
</protein>
<evidence type="ECO:0000313" key="2">
    <source>
        <dbReference type="Proteomes" id="UP000053789"/>
    </source>
</evidence>
<gene>
    <name evidence="1" type="ORF">Z519_05251</name>
</gene>
<dbReference type="AlphaFoldDB" id="A0A0D2EVT4"/>
<name>A0A0D2EVT4_CLAB1</name>
<dbReference type="OrthoDB" id="3355480at2759"/>
<dbReference type="RefSeq" id="XP_016620605.1">
    <property type="nucleotide sequence ID" value="XM_016762992.1"/>
</dbReference>
<dbReference type="GeneID" id="27698179"/>
<dbReference type="PANTHER" id="PTHR28037:SF1">
    <property type="entry name" value="ALCOHOL O-ACETYLTRANSFERASE 1-RELATED"/>
    <property type="match status" value="1"/>
</dbReference>
<proteinExistence type="predicted"/>